<dbReference type="PANTHER" id="PTHR43775:SF37">
    <property type="entry name" value="SI:DKEY-61P9.11"/>
    <property type="match status" value="1"/>
</dbReference>
<dbReference type="SUPFAM" id="SSF47336">
    <property type="entry name" value="ACP-like"/>
    <property type="match status" value="1"/>
</dbReference>
<dbReference type="SMART" id="SM00822">
    <property type="entry name" value="PKS_KR"/>
    <property type="match status" value="1"/>
</dbReference>
<dbReference type="InterPro" id="IPR006162">
    <property type="entry name" value="Ppantetheine_attach_site"/>
</dbReference>
<evidence type="ECO:0000256" key="4">
    <source>
        <dbReference type="ARBA" id="ARBA00023194"/>
    </source>
</evidence>
<proteinExistence type="predicted"/>
<keyword evidence="5" id="KW-0012">Acyltransferase</keyword>
<dbReference type="Pfam" id="PF08659">
    <property type="entry name" value="KR"/>
    <property type="match status" value="1"/>
</dbReference>
<dbReference type="InterPro" id="IPR016036">
    <property type="entry name" value="Malonyl_transacylase_ACP-bd"/>
</dbReference>
<dbReference type="InterPro" id="IPR020841">
    <property type="entry name" value="PKS_Beta-ketoAc_synthase_dom"/>
</dbReference>
<dbReference type="Pfam" id="PF02801">
    <property type="entry name" value="Ketoacyl-synt_C"/>
    <property type="match status" value="1"/>
</dbReference>
<evidence type="ECO:0000313" key="10">
    <source>
        <dbReference type="Proteomes" id="UP001500443"/>
    </source>
</evidence>
<dbReference type="InterPro" id="IPR009081">
    <property type="entry name" value="PP-bd_ACP"/>
</dbReference>
<dbReference type="InterPro" id="IPR032821">
    <property type="entry name" value="PKS_assoc"/>
</dbReference>
<evidence type="ECO:0000256" key="1">
    <source>
        <dbReference type="ARBA" id="ARBA00022450"/>
    </source>
</evidence>
<dbReference type="InterPro" id="IPR036291">
    <property type="entry name" value="NAD(P)-bd_dom_sf"/>
</dbReference>
<dbReference type="CDD" id="cd00833">
    <property type="entry name" value="PKS"/>
    <property type="match status" value="1"/>
</dbReference>
<dbReference type="SMART" id="SM00823">
    <property type="entry name" value="PKS_PP"/>
    <property type="match status" value="1"/>
</dbReference>
<dbReference type="InterPro" id="IPR057326">
    <property type="entry name" value="KR_dom"/>
</dbReference>
<dbReference type="InterPro" id="IPR018201">
    <property type="entry name" value="Ketoacyl_synth_AS"/>
</dbReference>
<evidence type="ECO:0000313" key="9">
    <source>
        <dbReference type="EMBL" id="GAA2112794.1"/>
    </source>
</evidence>
<dbReference type="InterPro" id="IPR016035">
    <property type="entry name" value="Acyl_Trfase/lysoPLipase"/>
</dbReference>
<keyword evidence="1" id="KW-0596">Phosphopantetheine</keyword>
<protein>
    <recommendedName>
        <fullName evidence="11">Type I polyketide synthase</fullName>
    </recommendedName>
</protein>
<reference evidence="9 10" key="1">
    <citation type="journal article" date="2019" name="Int. J. Syst. Evol. Microbiol.">
        <title>The Global Catalogue of Microorganisms (GCM) 10K type strain sequencing project: providing services to taxonomists for standard genome sequencing and annotation.</title>
        <authorList>
            <consortium name="The Broad Institute Genomics Platform"/>
            <consortium name="The Broad Institute Genome Sequencing Center for Infectious Disease"/>
            <person name="Wu L."/>
            <person name="Ma J."/>
        </authorList>
    </citation>
    <scope>NUCLEOTIDE SEQUENCE [LARGE SCALE GENOMIC DNA]</scope>
    <source>
        <strain evidence="9 10">JCM 15481</strain>
    </source>
</reference>
<dbReference type="SUPFAM" id="SSF55048">
    <property type="entry name" value="Probable ACP-binding domain of malonyl-CoA ACP transacylase"/>
    <property type="match status" value="1"/>
</dbReference>
<feature type="region of interest" description="Disordered" evidence="6">
    <location>
        <begin position="471"/>
        <end position="497"/>
    </location>
</feature>
<evidence type="ECO:0000256" key="6">
    <source>
        <dbReference type="SAM" id="MobiDB-lite"/>
    </source>
</evidence>
<keyword evidence="2" id="KW-0597">Phosphoprotein</keyword>
<dbReference type="PROSITE" id="PS00012">
    <property type="entry name" value="PHOSPHOPANTETHEINE"/>
    <property type="match status" value="1"/>
</dbReference>
<dbReference type="Pfam" id="PF16197">
    <property type="entry name" value="KAsynt_C_assoc"/>
    <property type="match status" value="1"/>
</dbReference>
<dbReference type="Gene3D" id="1.10.1200.10">
    <property type="entry name" value="ACP-like"/>
    <property type="match status" value="1"/>
</dbReference>
<dbReference type="Pfam" id="PF00550">
    <property type="entry name" value="PP-binding"/>
    <property type="match status" value="1"/>
</dbReference>
<evidence type="ECO:0008006" key="11">
    <source>
        <dbReference type="Google" id="ProtNLM"/>
    </source>
</evidence>
<name>A0ABN2XJM2_9ACTN</name>
<dbReference type="InterPro" id="IPR014031">
    <property type="entry name" value="Ketoacyl_synth_C"/>
</dbReference>
<feature type="domain" description="Ketosynthase family 3 (KS3)" evidence="8">
    <location>
        <begin position="39"/>
        <end position="467"/>
    </location>
</feature>
<dbReference type="PROSITE" id="PS50075">
    <property type="entry name" value="CARRIER"/>
    <property type="match status" value="1"/>
</dbReference>
<dbReference type="InterPro" id="IPR001227">
    <property type="entry name" value="Ac_transferase_dom_sf"/>
</dbReference>
<dbReference type="Gene3D" id="3.40.366.10">
    <property type="entry name" value="Malonyl-Coenzyme A Acyl Carrier Protein, domain 2"/>
    <property type="match status" value="1"/>
</dbReference>
<dbReference type="InterPro" id="IPR016039">
    <property type="entry name" value="Thiolase-like"/>
</dbReference>
<evidence type="ECO:0000256" key="2">
    <source>
        <dbReference type="ARBA" id="ARBA00022553"/>
    </source>
</evidence>
<dbReference type="SUPFAM" id="SSF52151">
    <property type="entry name" value="FabD/lysophospholipase-like"/>
    <property type="match status" value="1"/>
</dbReference>
<accession>A0ABN2XJM2</accession>
<dbReference type="RefSeq" id="WP_344288466.1">
    <property type="nucleotide sequence ID" value="NZ_BAAAPF010000017.1"/>
</dbReference>
<dbReference type="SUPFAM" id="SSF51735">
    <property type="entry name" value="NAD(P)-binding Rossmann-fold domains"/>
    <property type="match status" value="2"/>
</dbReference>
<dbReference type="SMART" id="SM00825">
    <property type="entry name" value="PKS_KS"/>
    <property type="match status" value="1"/>
</dbReference>
<dbReference type="Gene3D" id="3.40.50.720">
    <property type="entry name" value="NAD(P)-binding Rossmann-like Domain"/>
    <property type="match status" value="1"/>
</dbReference>
<dbReference type="SUPFAM" id="SSF53901">
    <property type="entry name" value="Thiolase-like"/>
    <property type="match status" value="1"/>
</dbReference>
<dbReference type="Pfam" id="PF00109">
    <property type="entry name" value="ketoacyl-synt"/>
    <property type="match status" value="1"/>
</dbReference>
<dbReference type="Proteomes" id="UP001500443">
    <property type="component" value="Unassembled WGS sequence"/>
</dbReference>
<evidence type="ECO:0000256" key="3">
    <source>
        <dbReference type="ARBA" id="ARBA00022679"/>
    </source>
</evidence>
<evidence type="ECO:0000259" key="8">
    <source>
        <dbReference type="PROSITE" id="PS52004"/>
    </source>
</evidence>
<comment type="caution">
    <text evidence="9">The sequence shown here is derived from an EMBL/GenBank/DDBJ whole genome shotgun (WGS) entry which is preliminary data.</text>
</comment>
<evidence type="ECO:0000256" key="5">
    <source>
        <dbReference type="ARBA" id="ARBA00023315"/>
    </source>
</evidence>
<dbReference type="PROSITE" id="PS00606">
    <property type="entry name" value="KS3_1"/>
    <property type="match status" value="1"/>
</dbReference>
<keyword evidence="3" id="KW-0808">Transferase</keyword>
<organism evidence="9 10">
    <name type="scientific">Streptomyces synnematoformans</name>
    <dbReference type="NCBI Taxonomy" id="415721"/>
    <lineage>
        <taxon>Bacteria</taxon>
        <taxon>Bacillati</taxon>
        <taxon>Actinomycetota</taxon>
        <taxon>Actinomycetes</taxon>
        <taxon>Kitasatosporales</taxon>
        <taxon>Streptomycetaceae</taxon>
        <taxon>Streptomyces</taxon>
    </lineage>
</organism>
<sequence length="1572" mass="164393">MTSLVPTAGAPDYREELAKALGTISVLRNALEERQRAAREPVAIVGAGCRFPGRVSDPESMWRLLSDGVDAIGPFPAERGDAAPYYDPDPEAPAKAYVLDAGYLPDVTGFDAQLFGISPPEAAGMDPQQRLALEVTWEALERAGIPPGSLGGSRTGVYMGASTNDYVRLRQEFGTPESIDPYQLLGESSFIAGRIAHTFDLRGPVQVIDTACSSSLVAVHQASSALRSGDVDLALAGGVNVILSPYGFVLVSKARAVSPDGRCKTFDASADGYARGEGCGVVVLKRLSDAERDGDDVLAVIRGTAVNHDGRASGISVPSGPAQQDVIRDALRDAGVAPGRIGYVEAHGTGTPLGDPVELRALDTVLADGGSPAGADPVYVGSVKTNIGHLEAAAGVAGLIKVLLAVRHGRVPPSLHFTRPNPNVDWRAMRLRVATELTDWPSREGPRVAGLSSFGASGTNAHLVIEQAPARESGEGHGVRQAHRVHRDEPAREPAPADVRPAHLLPLSAHSEAALRDLADRWAAYIKDRPEVPPETLTRAAALHRDHHRVRTALVAGDTAGLARGLGELARGTAGRARRALPGHRAKVAFLFTGQGAQYAGMGLELHRGEPVFRRALDSCAELLGARPEELLSPPHSAEDTAWAQPALFAVEYALAELWLSRGVKPAAVMGHSVGEYVAACVSGVLSLEDAVRLVALRGRLMASVTAPGAMVAVPLGEEAAAQAIHAVEGRADRVSIAAVNGPESTVLSGAADAVDELVAELTERGVAPKRLKVSHAFHSPLLDDVLGELDQAAAATPHAAPALPLVSNLTGELATPETLAAPGYWSRHAREAVRFAPGMRALYDSGVTAFVEAGPGRTLLGLGANALGDTDLVWVPSIREGRPEAAAMLTGLGRLYEHGAAVDWSALHGTGPASCADLPTYPFQHEAYDVVADRSGGPRPRRTAAAARDSVRFEIRWEAIRSATAPAPGGPAPGRTLLLADASGLAGRLAERLTKLGGECHLAVPADGPDAAGAAGTVHRVPPGDGKALRALLRSLGPLDRVVHLWALDGPPAGQATARDLENAQRLGAESVLHLVQELTDGSAGTPRLWLVTRGARGTAAADRPEGLAAAPLDGLGKVIALEHSELWGGGVDLDPAGGDAEGEADRLTAEILSPDHDDAVALRGGARLVPRLVPAAASPAPAPPAVREDAAYLVTGGLGGLGLTLADWLVGLGARHLVLTGRTALPDRATWEDPGLPTAVRDRVERVRALERRGVTVTAVAADVCDAAAMAGVLRGVEETGRTLRGVIHAAGTADAALLRDLTPAGLHDVMRSKVTGAWTLHRLLGDAPLDFFVGMSSIASVWGSADLGAYAAANQFLDALAAYRRSRGLAGLSVNWGPWHVASGLGGDELLRRLEANGLRTLAPDTALEHLAELLAQGATQAVVCDAVWPTLKPLLESRRPRPLLDRISDDLAAADDGGRFLAGLLAAGPDERERSLGHYLRERLAEQLGIPAEEFTEDASLVELGLDSLGVVQLLNRFRGDLGVRLDARAFFEEPAPRWPRLLATEIARQHESDTATDAPGETRHDAA</sequence>
<dbReference type="PROSITE" id="PS52004">
    <property type="entry name" value="KS3_2"/>
    <property type="match status" value="1"/>
</dbReference>
<dbReference type="InterPro" id="IPR050091">
    <property type="entry name" value="PKS_NRPS_Biosynth_Enz"/>
</dbReference>
<gene>
    <name evidence="9" type="ORF">GCM10009802_11120</name>
</gene>
<dbReference type="SMART" id="SM00827">
    <property type="entry name" value="PKS_AT"/>
    <property type="match status" value="1"/>
</dbReference>
<keyword evidence="4" id="KW-0045">Antibiotic biosynthesis</keyword>
<dbReference type="CDD" id="cd08955">
    <property type="entry name" value="KR_2_FAS_SDR_x"/>
    <property type="match status" value="1"/>
</dbReference>
<dbReference type="EMBL" id="BAAAPF010000017">
    <property type="protein sequence ID" value="GAA2112794.1"/>
    <property type="molecule type" value="Genomic_DNA"/>
</dbReference>
<dbReference type="InterPro" id="IPR036736">
    <property type="entry name" value="ACP-like_sf"/>
</dbReference>
<dbReference type="Gene3D" id="3.40.47.10">
    <property type="match status" value="1"/>
</dbReference>
<keyword evidence="10" id="KW-1185">Reference proteome</keyword>
<feature type="domain" description="Carrier" evidence="7">
    <location>
        <begin position="1478"/>
        <end position="1554"/>
    </location>
</feature>
<dbReference type="InterPro" id="IPR013968">
    <property type="entry name" value="PKS_KR"/>
</dbReference>
<dbReference type="Pfam" id="PF00698">
    <property type="entry name" value="Acyl_transf_1"/>
    <property type="match status" value="1"/>
</dbReference>
<dbReference type="InterPro" id="IPR014030">
    <property type="entry name" value="Ketoacyl_synth_N"/>
</dbReference>
<dbReference type="InterPro" id="IPR020806">
    <property type="entry name" value="PKS_PP-bd"/>
</dbReference>
<dbReference type="InterPro" id="IPR014043">
    <property type="entry name" value="Acyl_transferase_dom"/>
</dbReference>
<evidence type="ECO:0000259" key="7">
    <source>
        <dbReference type="PROSITE" id="PS50075"/>
    </source>
</evidence>
<dbReference type="PANTHER" id="PTHR43775">
    <property type="entry name" value="FATTY ACID SYNTHASE"/>
    <property type="match status" value="1"/>
</dbReference>
<dbReference type="Gene3D" id="3.30.70.3290">
    <property type="match status" value="1"/>
</dbReference>